<evidence type="ECO:0000313" key="3">
    <source>
        <dbReference type="Proteomes" id="UP001196413"/>
    </source>
</evidence>
<accession>A0AAD5QT60</accession>
<protein>
    <submittedName>
        <fullName evidence="2">Uncharacterized protein</fullName>
    </submittedName>
</protein>
<proteinExistence type="predicted"/>
<feature type="region of interest" description="Disordered" evidence="1">
    <location>
        <begin position="54"/>
        <end position="75"/>
    </location>
</feature>
<comment type="caution">
    <text evidence="2">The sequence shown here is derived from an EMBL/GenBank/DDBJ whole genome shotgun (WGS) entry which is preliminary data.</text>
</comment>
<name>A0AAD5QT60_PARTN</name>
<keyword evidence="3" id="KW-1185">Reference proteome</keyword>
<organism evidence="2 3">
    <name type="scientific">Parelaphostrongylus tenuis</name>
    <name type="common">Meningeal worm</name>
    <dbReference type="NCBI Taxonomy" id="148309"/>
    <lineage>
        <taxon>Eukaryota</taxon>
        <taxon>Metazoa</taxon>
        <taxon>Ecdysozoa</taxon>
        <taxon>Nematoda</taxon>
        <taxon>Chromadorea</taxon>
        <taxon>Rhabditida</taxon>
        <taxon>Rhabditina</taxon>
        <taxon>Rhabditomorpha</taxon>
        <taxon>Strongyloidea</taxon>
        <taxon>Metastrongylidae</taxon>
        <taxon>Parelaphostrongylus</taxon>
    </lineage>
</organism>
<evidence type="ECO:0000313" key="2">
    <source>
        <dbReference type="EMBL" id="KAJ1361107.1"/>
    </source>
</evidence>
<dbReference type="AlphaFoldDB" id="A0AAD5QT60"/>
<dbReference type="EMBL" id="JAHQIW010004115">
    <property type="protein sequence ID" value="KAJ1361107.1"/>
    <property type="molecule type" value="Genomic_DNA"/>
</dbReference>
<evidence type="ECO:0000256" key="1">
    <source>
        <dbReference type="SAM" id="MobiDB-lite"/>
    </source>
</evidence>
<dbReference type="Proteomes" id="UP001196413">
    <property type="component" value="Unassembled WGS sequence"/>
</dbReference>
<gene>
    <name evidence="2" type="ORF">KIN20_020285</name>
</gene>
<sequence length="168" mass="19219">MGCINNEHKRRFEFKIQFNYFSTGSAVNSPLMLFEFHVVLFDVQFNKQNGNDLQKGNGKSCGSDAAHQERDCGSTRSPLTISPDFRLLEDYKENRLVRHLEVSKGGGDPQAVAQPTRKNLGGFPLKKKYEETSRMQTELIVVTRISQLRNFLFELKICIYSPQAKLEI</sequence>
<reference evidence="2" key="1">
    <citation type="submission" date="2021-06" db="EMBL/GenBank/DDBJ databases">
        <title>Parelaphostrongylus tenuis whole genome reference sequence.</title>
        <authorList>
            <person name="Garwood T.J."/>
            <person name="Larsen P.A."/>
            <person name="Fountain-Jones N.M."/>
            <person name="Garbe J.R."/>
            <person name="Macchietto M.G."/>
            <person name="Kania S.A."/>
            <person name="Gerhold R.W."/>
            <person name="Richards J.E."/>
            <person name="Wolf T.M."/>
        </authorList>
    </citation>
    <scope>NUCLEOTIDE SEQUENCE</scope>
    <source>
        <strain evidence="2">MNPRO001-30</strain>
        <tissue evidence="2">Meninges</tissue>
    </source>
</reference>